<comment type="caution">
    <text evidence="3">The sequence shown here is derived from an EMBL/GenBank/DDBJ whole genome shotgun (WGS) entry which is preliminary data.</text>
</comment>
<reference evidence="3 4" key="1">
    <citation type="journal article" date="2014" name="Genome Announc.">
        <title>Draft Genome Sequences of Marine Flavobacterium Algibacter lectus Strains SS8 and NR4.</title>
        <authorList>
            <person name="Takatani N."/>
            <person name="Nakanishi M."/>
            <person name="Meirelles P."/>
            <person name="Mino S."/>
            <person name="Suda W."/>
            <person name="Oshima K."/>
            <person name="Hattori M."/>
            <person name="Ohkuma M."/>
            <person name="Hosokawa M."/>
            <person name="Miyashita K."/>
            <person name="Thompson F.L."/>
            <person name="Niwa A."/>
            <person name="Sawabe T."/>
            <person name="Sawabe T."/>
        </authorList>
    </citation>
    <scope>NUCLEOTIDE SEQUENCE [LARGE SCALE GENOMIC DNA]</scope>
    <source>
        <strain evidence="4">JCM19274</strain>
    </source>
</reference>
<organism evidence="3 4">
    <name type="scientific">Algibacter lectus</name>
    <dbReference type="NCBI Taxonomy" id="221126"/>
    <lineage>
        <taxon>Bacteria</taxon>
        <taxon>Pseudomonadati</taxon>
        <taxon>Bacteroidota</taxon>
        <taxon>Flavobacteriia</taxon>
        <taxon>Flavobacteriales</taxon>
        <taxon>Flavobacteriaceae</taxon>
        <taxon>Algibacter</taxon>
    </lineage>
</organism>
<feature type="domain" description="Secretion system C-terminal sorting" evidence="2">
    <location>
        <begin position="296"/>
        <end position="361"/>
    </location>
</feature>
<protein>
    <recommendedName>
        <fullName evidence="2">Secretion system C-terminal sorting domain-containing protein</fullName>
    </recommendedName>
</protein>
<dbReference type="EMBL" id="BBNU01000026">
    <property type="protein sequence ID" value="GAL82360.1"/>
    <property type="molecule type" value="Genomic_DNA"/>
</dbReference>
<evidence type="ECO:0000313" key="3">
    <source>
        <dbReference type="EMBL" id="GAL82360.1"/>
    </source>
</evidence>
<dbReference type="InterPro" id="IPR026444">
    <property type="entry name" value="Secre_tail"/>
</dbReference>
<proteinExistence type="predicted"/>
<dbReference type="AlphaFoldDB" id="A0A090WZ18"/>
<evidence type="ECO:0000259" key="2">
    <source>
        <dbReference type="Pfam" id="PF18962"/>
    </source>
</evidence>
<dbReference type="Proteomes" id="UP000029643">
    <property type="component" value="Unassembled WGS sequence"/>
</dbReference>
<evidence type="ECO:0000256" key="1">
    <source>
        <dbReference type="ARBA" id="ARBA00022729"/>
    </source>
</evidence>
<dbReference type="Pfam" id="PF18962">
    <property type="entry name" value="Por_Secre_tail"/>
    <property type="match status" value="1"/>
</dbReference>
<gene>
    <name evidence="3" type="ORF">JCM19274_2925</name>
</gene>
<accession>A0A090WZ18</accession>
<dbReference type="NCBIfam" id="TIGR04183">
    <property type="entry name" value="Por_Secre_tail"/>
    <property type="match status" value="1"/>
</dbReference>
<keyword evidence="1" id="KW-0732">Signal</keyword>
<name>A0A090WZ18_9FLAO</name>
<sequence length="366" mass="39576">MVKSIKYKSLINNKLQEQSLNIKIMKKIYTIILFVFAFVSITNAQTTIYDSAFDEASYDDAGIQADLNAHPDWVAGHFNNNSTWGGANTNDQLQTGSNFAYAILGTPITGSNGDVITVTSIIMLGFDNQAFDANDTNMTLVGLSPEAAPSASSVLGQQREGLVVQAQASTSSVDINNAGGTGNLSPSNPSISQANKSAYEIIMEFSIGVDAASSSKKVKIKNVGTSQETSITANAGGIRQEIYNAITSSGAYYFNWSLGFFQSGDEINRILQNRLIITKNTPLLSTNKDSNFKFDMYPNPVKNELHINTLEKVNKVEVFDLLGTAVLTVNNARESIDVSSLNNSLYVIKLTSDKGVTTKKICKKIV</sequence>
<evidence type="ECO:0000313" key="4">
    <source>
        <dbReference type="Proteomes" id="UP000029643"/>
    </source>
</evidence>